<organism evidence="1 2">
    <name type="scientific">Paenibacillus borealis</name>
    <dbReference type="NCBI Taxonomy" id="160799"/>
    <lineage>
        <taxon>Bacteria</taxon>
        <taxon>Bacillati</taxon>
        <taxon>Bacillota</taxon>
        <taxon>Bacilli</taxon>
        <taxon>Bacillales</taxon>
        <taxon>Paenibacillaceae</taxon>
        <taxon>Paenibacillus</taxon>
    </lineage>
</organism>
<accession>A0A089L8M3</accession>
<name>A0A089L8M3_PAEBO</name>
<evidence type="ECO:0000313" key="1">
    <source>
        <dbReference type="EMBL" id="AIQ57836.1"/>
    </source>
</evidence>
<keyword evidence="2" id="KW-1185">Reference proteome</keyword>
<dbReference type="OrthoDB" id="9807021at2"/>
<dbReference type="HOGENOM" id="CLU_1979332_0_0_9"/>
<gene>
    <name evidence="1" type="ORF">PBOR_13525</name>
</gene>
<dbReference type="AlphaFoldDB" id="A0A089L8M3"/>
<evidence type="ECO:0000313" key="2">
    <source>
        <dbReference type="Proteomes" id="UP000029518"/>
    </source>
</evidence>
<protein>
    <recommendedName>
        <fullName evidence="3">GAF domain-containing protein</fullName>
    </recommendedName>
</protein>
<dbReference type="Proteomes" id="UP000029518">
    <property type="component" value="Chromosome"/>
</dbReference>
<proteinExistence type="predicted"/>
<sequence length="126" mass="13641">MHITNMDAFIASLPDLLEVLGEDVAAAVVSVPAMNVLAKADGIKLRTSFEVGMRVDINEGIEKVIRTKKSFVSLTPPHAYGVPAKGIVTPVLDEQSEVAAIVILVKNLEQYSRSCFNLTLFNVSIE</sequence>
<dbReference type="KEGG" id="pbd:PBOR_13525"/>
<evidence type="ECO:0008006" key="3">
    <source>
        <dbReference type="Google" id="ProtNLM"/>
    </source>
</evidence>
<dbReference type="EMBL" id="CP009285">
    <property type="protein sequence ID" value="AIQ57836.1"/>
    <property type="molecule type" value="Genomic_DNA"/>
</dbReference>
<reference evidence="1" key="1">
    <citation type="submission" date="2014-08" db="EMBL/GenBank/DDBJ databases">
        <title>Comparative genomics of the Paenibacillus odorifer group.</title>
        <authorList>
            <person name="den Bakker H.C."/>
            <person name="Tsai Y.-C.Y.-C."/>
            <person name="Martin N."/>
            <person name="Korlach J."/>
            <person name="Wiedmann M."/>
        </authorList>
    </citation>
    <scope>NUCLEOTIDE SEQUENCE [LARGE SCALE GENOMIC DNA]</scope>
    <source>
        <strain evidence="1">DSM 13188</strain>
    </source>
</reference>
<dbReference type="RefSeq" id="WP_042212175.1">
    <property type="nucleotide sequence ID" value="NZ_CP009285.1"/>
</dbReference>